<evidence type="ECO:0000313" key="4">
    <source>
        <dbReference type="Proteomes" id="UP001340816"/>
    </source>
</evidence>
<name>A0ABZ1HTU4_STRPH</name>
<feature type="region of interest" description="Disordered" evidence="1">
    <location>
        <begin position="177"/>
        <end position="292"/>
    </location>
</feature>
<evidence type="ECO:0000259" key="2">
    <source>
        <dbReference type="PROSITE" id="PS51178"/>
    </source>
</evidence>
<keyword evidence="4" id="KW-1185">Reference proteome</keyword>
<evidence type="ECO:0000313" key="3">
    <source>
        <dbReference type="EMBL" id="WSD20957.1"/>
    </source>
</evidence>
<evidence type="ECO:0000256" key="1">
    <source>
        <dbReference type="SAM" id="MobiDB-lite"/>
    </source>
</evidence>
<protein>
    <submittedName>
        <fullName evidence="3">PASTA domain-containing protein</fullName>
    </submittedName>
</protein>
<gene>
    <name evidence="3" type="ORF">OHB35_51255</name>
</gene>
<feature type="domain" description="PASTA" evidence="2">
    <location>
        <begin position="134"/>
        <end position="207"/>
    </location>
</feature>
<feature type="compositionally biased region" description="Low complexity" evidence="1">
    <location>
        <begin position="249"/>
        <end position="258"/>
    </location>
</feature>
<proteinExistence type="predicted"/>
<dbReference type="EMBL" id="CP109135">
    <property type="protein sequence ID" value="WSD20957.1"/>
    <property type="molecule type" value="Genomic_DNA"/>
</dbReference>
<accession>A0ABZ1HTU4</accession>
<dbReference type="Gene3D" id="3.30.10.20">
    <property type="match status" value="1"/>
</dbReference>
<feature type="compositionally biased region" description="Acidic residues" evidence="1">
    <location>
        <begin position="233"/>
        <end position="247"/>
    </location>
</feature>
<dbReference type="PROSITE" id="PS51178">
    <property type="entry name" value="PASTA"/>
    <property type="match status" value="1"/>
</dbReference>
<dbReference type="InterPro" id="IPR005543">
    <property type="entry name" value="PASTA_dom"/>
</dbReference>
<organism evidence="3 4">
    <name type="scientific">Streptomyces phaeochromogenes</name>
    <dbReference type="NCBI Taxonomy" id="1923"/>
    <lineage>
        <taxon>Bacteria</taxon>
        <taxon>Bacillati</taxon>
        <taxon>Actinomycetota</taxon>
        <taxon>Actinomycetes</taxon>
        <taxon>Kitasatosporales</taxon>
        <taxon>Streptomycetaceae</taxon>
        <taxon>Streptomyces</taxon>
        <taxon>Streptomyces phaeochromogenes group</taxon>
    </lineage>
</organism>
<sequence length="292" mass="30487">MSTARNDDFGAGCGCLVAIVLAIGFLANACDSDDSSEPEVAETTASAEPTLTESTYAFKNHVGETLGEATDSVKTDDIDDIKWLKAVEKLGSPKRSWKVCFQYPVAGTPIESIYDFKAQFSAVPPRTSCPKNDDMAMVTVPKVKGKTYGQAVKLLKDAGVDTENSVATTAYMDEHGDTGKSWKVCSQEPSSSEELESDTGIFMDVVRPGDACPSGDGLHYRDPANDPDSPSYDGDDNGIPDSNENDDWGSTGSSSGGSTSSGGSGEGSYNPGGCPPGGCDNSRHCPPGGCKS</sequence>
<dbReference type="Proteomes" id="UP001340816">
    <property type="component" value="Chromosome"/>
</dbReference>
<reference evidence="3 4" key="1">
    <citation type="submission" date="2022-10" db="EMBL/GenBank/DDBJ databases">
        <title>The complete genomes of actinobacterial strains from the NBC collection.</title>
        <authorList>
            <person name="Joergensen T.S."/>
            <person name="Alvarez Arevalo M."/>
            <person name="Sterndorff E.B."/>
            <person name="Faurdal D."/>
            <person name="Vuksanovic O."/>
            <person name="Mourched A.-S."/>
            <person name="Charusanti P."/>
            <person name="Shaw S."/>
            <person name="Blin K."/>
            <person name="Weber T."/>
        </authorList>
    </citation>
    <scope>NUCLEOTIDE SEQUENCE [LARGE SCALE GENOMIC DNA]</scope>
    <source>
        <strain evidence="3 4">NBC 01752</strain>
    </source>
</reference>
<dbReference type="RefSeq" id="WP_326762527.1">
    <property type="nucleotide sequence ID" value="NZ_CP109135.1"/>
</dbReference>
<dbReference type="Pfam" id="PF03793">
    <property type="entry name" value="PASTA"/>
    <property type="match status" value="1"/>
</dbReference>